<dbReference type="Pfam" id="PF00005">
    <property type="entry name" value="ABC_tran"/>
    <property type="match status" value="1"/>
</dbReference>
<evidence type="ECO:0000256" key="4">
    <source>
        <dbReference type="ARBA" id="ARBA00022741"/>
    </source>
</evidence>
<keyword evidence="4" id="KW-0547">Nucleotide-binding</keyword>
<organism evidence="10 11">
    <name type="scientific">Acanthamoeba castellanii (strain ATCC 30010 / Neff)</name>
    <dbReference type="NCBI Taxonomy" id="1257118"/>
    <lineage>
        <taxon>Eukaryota</taxon>
        <taxon>Amoebozoa</taxon>
        <taxon>Discosea</taxon>
        <taxon>Longamoebia</taxon>
        <taxon>Centramoebida</taxon>
        <taxon>Acanthamoebidae</taxon>
        <taxon>Acanthamoeba</taxon>
    </lineage>
</organism>
<evidence type="ECO:0000313" key="11">
    <source>
        <dbReference type="Proteomes" id="UP000011083"/>
    </source>
</evidence>
<dbReference type="PANTHER" id="PTHR19229">
    <property type="entry name" value="ATP-BINDING CASSETTE TRANSPORTER SUBFAMILY A ABCA"/>
    <property type="match status" value="1"/>
</dbReference>
<dbReference type="GO" id="GO:0005319">
    <property type="term" value="F:lipid transporter activity"/>
    <property type="evidence" value="ECO:0007669"/>
    <property type="project" value="TreeGrafter"/>
</dbReference>
<keyword evidence="7 8" id="KW-0472">Membrane</keyword>
<sequence length="866" mass="97218">MAPAVVRWAQERAIQLKVILYKNFKVSLRGWPTTSIELLAPVAFILLLLLIQAIPNTNKDENPQPDSVGLLPKCHGRTKADSKCYSLFYLPNDNPEINAVMTTLADRNKLNISTATELSPKTYGYVVGWPGGQAKENPNMTQGVLDFTSVAGEIKYTLMYNKSCPSIVEKCKDYRPTILRAISEALAIHYGNASEAAFELYESVYPEIAPPSDAVKTYGILFFYCGGMFFFIILLYQIVYEKEHKLRQGMRMMGLRGSIYWAAWFIHSQIINILSTLLLIAAGMACDFAFFRYTNFFVLFLVFWVFAWTMSHLAFLIATLIPTTKLAVYMSMFVFIIGALLMLIFSLFGAFMFPLLYEGGPIATPALWVLSFVPMYNFAKAVFDINNKSFSLGSVTGEGFTWNDLFEKSNLRDAADVPPTIETIYFQLILIGIFTVLGWYFDNTVPGASGGSSEPLWFFFTPGYWGFSQKKAKARTTRLTTTLPLRVDLDVRDAPREGVAAHRLMKIYQKWPFVKSRKDVLALRDFSATIPEGEIFCVLGHNGAGKTTTVSMMTGLFEPTFGDATIYGHSIVSEMDDIRRIMGVCPQHDILWNELTAEEHLEIFADLKGVPRQLRTAVIKDKLESVGLYGVRDKKAGSFSGGMKRRLSVAISCIGEPKIIFMDELELADVIIVVIVVVIIRSAEPTTGMDPVSRRHVWNLIQELKQNRVIILTTHSMEEADVLGDRIAIMSHGEIKCLGTPLHLKNKYGDGYRINVTARPDAIEEAKAHINELLPGANLVAETNQYLIFGLPHSHLSQIVPFFKIIEHERSQHGKRALVSDCSISHTTLEEVFLKITRQANAEESRLVKDPWSKADQLKAATSRQH</sequence>
<dbReference type="VEuPathDB" id="AmoebaDB:ACA1_098930"/>
<dbReference type="SUPFAM" id="SSF52540">
    <property type="entry name" value="P-loop containing nucleoside triphosphate hydrolases"/>
    <property type="match status" value="1"/>
</dbReference>
<evidence type="ECO:0000313" key="10">
    <source>
        <dbReference type="EMBL" id="ELR20516.1"/>
    </source>
</evidence>
<name>L8H7R6_ACACF</name>
<dbReference type="CDD" id="cd03263">
    <property type="entry name" value="ABC_subfamily_A"/>
    <property type="match status" value="1"/>
</dbReference>
<feature type="transmembrane region" description="Helical" evidence="8">
    <location>
        <begin position="259"/>
        <end position="284"/>
    </location>
</feature>
<gene>
    <name evidence="10" type="ORF">ACA1_098930</name>
</gene>
<dbReference type="Pfam" id="PF12698">
    <property type="entry name" value="ABC2_membrane_3"/>
    <property type="match status" value="1"/>
</dbReference>
<dbReference type="InterPro" id="IPR003593">
    <property type="entry name" value="AAA+_ATPase"/>
</dbReference>
<dbReference type="InterPro" id="IPR026082">
    <property type="entry name" value="ABCA"/>
</dbReference>
<dbReference type="SMART" id="SM00382">
    <property type="entry name" value="AAA"/>
    <property type="match status" value="1"/>
</dbReference>
<comment type="subcellular location">
    <subcellularLocation>
        <location evidence="1">Membrane</location>
        <topology evidence="1">Multi-pass membrane protein</topology>
    </subcellularLocation>
</comment>
<dbReference type="GO" id="GO:0016020">
    <property type="term" value="C:membrane"/>
    <property type="evidence" value="ECO:0007669"/>
    <property type="project" value="UniProtKB-SubCell"/>
</dbReference>
<dbReference type="SUPFAM" id="SSF103473">
    <property type="entry name" value="MFS general substrate transporter"/>
    <property type="match status" value="1"/>
</dbReference>
<evidence type="ECO:0000256" key="2">
    <source>
        <dbReference type="ARBA" id="ARBA00008869"/>
    </source>
</evidence>
<dbReference type="RefSeq" id="XP_004343647.1">
    <property type="nucleotide sequence ID" value="XM_004343597.1"/>
</dbReference>
<feature type="transmembrane region" description="Helical" evidence="8">
    <location>
        <begin position="218"/>
        <end position="239"/>
    </location>
</feature>
<evidence type="ECO:0000256" key="8">
    <source>
        <dbReference type="SAM" id="Phobius"/>
    </source>
</evidence>
<proteinExistence type="inferred from homology"/>
<feature type="transmembrane region" description="Helical" evidence="8">
    <location>
        <begin position="424"/>
        <end position="441"/>
    </location>
</feature>
<dbReference type="InterPro" id="IPR027417">
    <property type="entry name" value="P-loop_NTPase"/>
</dbReference>
<reference evidence="10 11" key="1">
    <citation type="journal article" date="2013" name="Genome Biol.">
        <title>Genome of Acanthamoeba castellanii highlights extensive lateral gene transfer and early evolution of tyrosine kinase signaling.</title>
        <authorList>
            <person name="Clarke M."/>
            <person name="Lohan A.J."/>
            <person name="Liu B."/>
            <person name="Lagkouvardos I."/>
            <person name="Roy S."/>
            <person name="Zafar N."/>
            <person name="Bertelli C."/>
            <person name="Schilde C."/>
            <person name="Kianianmomeni A."/>
            <person name="Burglin T.R."/>
            <person name="Frech C."/>
            <person name="Turcotte B."/>
            <person name="Kopec K.O."/>
            <person name="Synnott J.M."/>
            <person name="Choo C."/>
            <person name="Paponov I."/>
            <person name="Finkler A."/>
            <person name="Soon Heng Tan C."/>
            <person name="Hutchins A.P."/>
            <person name="Weinmeier T."/>
            <person name="Rattei T."/>
            <person name="Chu J.S."/>
            <person name="Gimenez G."/>
            <person name="Irimia M."/>
            <person name="Rigden D.J."/>
            <person name="Fitzpatrick D.A."/>
            <person name="Lorenzo-Morales J."/>
            <person name="Bateman A."/>
            <person name="Chiu C.H."/>
            <person name="Tang P."/>
            <person name="Hegemann P."/>
            <person name="Fromm H."/>
            <person name="Raoult D."/>
            <person name="Greub G."/>
            <person name="Miranda-Saavedra D."/>
            <person name="Chen N."/>
            <person name="Nash P."/>
            <person name="Ginger M.L."/>
            <person name="Horn M."/>
            <person name="Schaap P."/>
            <person name="Caler L."/>
            <person name="Loftus B."/>
        </authorList>
    </citation>
    <scope>NUCLEOTIDE SEQUENCE [LARGE SCALE GENOMIC DNA]</scope>
    <source>
        <strain evidence="10 11">Neff</strain>
    </source>
</reference>
<feature type="transmembrane region" description="Helical" evidence="8">
    <location>
        <begin position="333"/>
        <end position="356"/>
    </location>
</feature>
<dbReference type="InterPro" id="IPR003439">
    <property type="entry name" value="ABC_transporter-like_ATP-bd"/>
</dbReference>
<evidence type="ECO:0000256" key="5">
    <source>
        <dbReference type="ARBA" id="ARBA00022840"/>
    </source>
</evidence>
<dbReference type="InterPro" id="IPR036259">
    <property type="entry name" value="MFS_trans_sf"/>
</dbReference>
<keyword evidence="11" id="KW-1185">Reference proteome</keyword>
<dbReference type="GO" id="GO:0016887">
    <property type="term" value="F:ATP hydrolysis activity"/>
    <property type="evidence" value="ECO:0007669"/>
    <property type="project" value="InterPro"/>
</dbReference>
<protein>
    <submittedName>
        <fullName evidence="10">ABC transporter, ATPbinding domain containing protein</fullName>
    </submittedName>
</protein>
<feature type="domain" description="ABC transporter" evidence="9">
    <location>
        <begin position="502"/>
        <end position="757"/>
    </location>
</feature>
<dbReference type="InterPro" id="IPR013525">
    <property type="entry name" value="ABC2_TM"/>
</dbReference>
<evidence type="ECO:0000256" key="6">
    <source>
        <dbReference type="ARBA" id="ARBA00022989"/>
    </source>
</evidence>
<dbReference type="OMA" id="LAWYFEH"/>
<feature type="transmembrane region" description="Helical" evidence="8">
    <location>
        <begin position="362"/>
        <end position="379"/>
    </location>
</feature>
<evidence type="ECO:0000256" key="1">
    <source>
        <dbReference type="ARBA" id="ARBA00004141"/>
    </source>
</evidence>
<dbReference type="OrthoDB" id="10255969at2759"/>
<dbReference type="KEGG" id="acan:ACA1_098930"/>
<feature type="transmembrane region" description="Helical" evidence="8">
    <location>
        <begin position="296"/>
        <end position="321"/>
    </location>
</feature>
<dbReference type="EMBL" id="KB007910">
    <property type="protein sequence ID" value="ELR20516.1"/>
    <property type="molecule type" value="Genomic_DNA"/>
</dbReference>
<dbReference type="GO" id="GO:0005524">
    <property type="term" value="F:ATP binding"/>
    <property type="evidence" value="ECO:0007669"/>
    <property type="project" value="UniProtKB-KW"/>
</dbReference>
<evidence type="ECO:0000259" key="9">
    <source>
        <dbReference type="PROSITE" id="PS50893"/>
    </source>
</evidence>
<keyword evidence="5" id="KW-0067">ATP-binding</keyword>
<dbReference type="GeneID" id="14921377"/>
<dbReference type="AlphaFoldDB" id="L8H7R6"/>
<evidence type="ECO:0000256" key="7">
    <source>
        <dbReference type="ARBA" id="ARBA00023136"/>
    </source>
</evidence>
<keyword evidence="6 8" id="KW-1133">Transmembrane helix</keyword>
<evidence type="ECO:0000256" key="3">
    <source>
        <dbReference type="ARBA" id="ARBA00022692"/>
    </source>
</evidence>
<dbReference type="PROSITE" id="PS50893">
    <property type="entry name" value="ABC_TRANSPORTER_2"/>
    <property type="match status" value="1"/>
</dbReference>
<keyword evidence="3 8" id="KW-0812">Transmembrane</keyword>
<dbReference type="Gene3D" id="3.40.50.300">
    <property type="entry name" value="P-loop containing nucleotide triphosphate hydrolases"/>
    <property type="match status" value="1"/>
</dbReference>
<dbReference type="Proteomes" id="UP000011083">
    <property type="component" value="Unassembled WGS sequence"/>
</dbReference>
<dbReference type="PANTHER" id="PTHR19229:SF205">
    <property type="entry name" value="ABC TRANSPORTER A FAMILY MEMBER 1-RELATED"/>
    <property type="match status" value="1"/>
</dbReference>
<accession>L8H7R6</accession>
<comment type="similarity">
    <text evidence="2">Belongs to the ABC transporter superfamily. ABCA family.</text>
</comment>
<dbReference type="GO" id="GO:0140359">
    <property type="term" value="F:ABC-type transporter activity"/>
    <property type="evidence" value="ECO:0007669"/>
    <property type="project" value="InterPro"/>
</dbReference>